<accession>A0A940XCU8</accession>
<dbReference type="InterPro" id="IPR018060">
    <property type="entry name" value="HTH_AraC"/>
</dbReference>
<dbReference type="InterPro" id="IPR050204">
    <property type="entry name" value="AraC_XylS_family_regulators"/>
</dbReference>
<dbReference type="PROSITE" id="PS00041">
    <property type="entry name" value="HTH_ARAC_FAMILY_1"/>
    <property type="match status" value="1"/>
</dbReference>
<keyword evidence="3" id="KW-0804">Transcription</keyword>
<evidence type="ECO:0000313" key="5">
    <source>
        <dbReference type="EMBL" id="MBQ0825856.1"/>
    </source>
</evidence>
<evidence type="ECO:0000256" key="3">
    <source>
        <dbReference type="ARBA" id="ARBA00023163"/>
    </source>
</evidence>
<dbReference type="Proteomes" id="UP000677875">
    <property type="component" value="Unassembled WGS sequence"/>
</dbReference>
<dbReference type="GO" id="GO:0043565">
    <property type="term" value="F:sequence-specific DNA binding"/>
    <property type="evidence" value="ECO:0007669"/>
    <property type="project" value="InterPro"/>
</dbReference>
<dbReference type="RefSeq" id="WP_210868496.1">
    <property type="nucleotide sequence ID" value="NZ_JAGPNL010000001.1"/>
</dbReference>
<dbReference type="Pfam" id="PF14525">
    <property type="entry name" value="AraC_binding_2"/>
    <property type="match status" value="1"/>
</dbReference>
<evidence type="ECO:0000313" key="6">
    <source>
        <dbReference type="Proteomes" id="UP000677875"/>
    </source>
</evidence>
<dbReference type="InterPro" id="IPR035418">
    <property type="entry name" value="AraC-bd_2"/>
</dbReference>
<evidence type="ECO:0000259" key="4">
    <source>
        <dbReference type="PROSITE" id="PS01124"/>
    </source>
</evidence>
<evidence type="ECO:0000256" key="2">
    <source>
        <dbReference type="ARBA" id="ARBA00023125"/>
    </source>
</evidence>
<dbReference type="SUPFAM" id="SSF46689">
    <property type="entry name" value="Homeodomain-like"/>
    <property type="match status" value="2"/>
</dbReference>
<keyword evidence="2" id="KW-0238">DNA-binding</keyword>
<keyword evidence="1" id="KW-0805">Transcription regulation</keyword>
<dbReference type="EMBL" id="JAGPNL010000001">
    <property type="protein sequence ID" value="MBQ0825856.1"/>
    <property type="molecule type" value="Genomic_DNA"/>
</dbReference>
<dbReference type="Gene3D" id="1.10.10.60">
    <property type="entry name" value="Homeodomain-like"/>
    <property type="match status" value="1"/>
</dbReference>
<name>A0A940XCU8_9ACTN</name>
<dbReference type="PANTHER" id="PTHR46796:SF6">
    <property type="entry name" value="ARAC SUBFAMILY"/>
    <property type="match status" value="1"/>
</dbReference>
<organism evidence="5 6">
    <name type="scientific">Streptomyces tagetis</name>
    <dbReference type="NCBI Taxonomy" id="2820809"/>
    <lineage>
        <taxon>Bacteria</taxon>
        <taxon>Bacillati</taxon>
        <taxon>Actinomycetota</taxon>
        <taxon>Actinomycetes</taxon>
        <taxon>Kitasatosporales</taxon>
        <taxon>Streptomycetaceae</taxon>
        <taxon>Streptomyces</taxon>
    </lineage>
</organism>
<proteinExistence type="predicted"/>
<reference evidence="5" key="1">
    <citation type="submission" date="2021-04" db="EMBL/GenBank/DDBJ databases">
        <title>Genome seq and assembly of Streptomyces sp. RG38.</title>
        <authorList>
            <person name="Chhetri G."/>
        </authorList>
    </citation>
    <scope>NUCLEOTIDE SEQUENCE</scope>
    <source>
        <strain evidence="5">RG38</strain>
    </source>
</reference>
<sequence length="335" mass="36578">MSVSFSPSSEPLRQHGRLRTRDVEVAQHVVAEVYEPHTLTPVDRKGLDARLNAVQLGGVTLGYLTYGTEAHIALPASEHWYHINITLAGSSLVTRENGDRGMTRGMAHAAMLLPHRAQTIAWAADAAQFALRIPRADLEGHLATLTRARVGGPIDFDLVVDLDSRAGRGLLRCIEFVRTEWDEDGVLARNADSRRQLESMILTNLLVAASGPHQALLQRTDPAPGPSTLKSALDYIHDHAGDLPTPADVAAATGVSARTLQLHFLNHLGRTPSQYLRDLRLRGVRDELLHPRSAGTTVTEVASAHGFHNLGRFSSLYKSVYAESPSETLRRSRAS</sequence>
<evidence type="ECO:0000256" key="1">
    <source>
        <dbReference type="ARBA" id="ARBA00023015"/>
    </source>
</evidence>
<keyword evidence="6" id="KW-1185">Reference proteome</keyword>
<dbReference type="InterPro" id="IPR018062">
    <property type="entry name" value="HTH_AraC-typ_CS"/>
</dbReference>
<dbReference type="Pfam" id="PF12833">
    <property type="entry name" value="HTH_18"/>
    <property type="match status" value="1"/>
</dbReference>
<gene>
    <name evidence="5" type="ORF">J5Y05_04940</name>
</gene>
<dbReference type="AlphaFoldDB" id="A0A940XCU8"/>
<dbReference type="GO" id="GO:0003700">
    <property type="term" value="F:DNA-binding transcription factor activity"/>
    <property type="evidence" value="ECO:0007669"/>
    <property type="project" value="InterPro"/>
</dbReference>
<comment type="caution">
    <text evidence="5">The sequence shown here is derived from an EMBL/GenBank/DDBJ whole genome shotgun (WGS) entry which is preliminary data.</text>
</comment>
<dbReference type="InterPro" id="IPR009057">
    <property type="entry name" value="Homeodomain-like_sf"/>
</dbReference>
<protein>
    <submittedName>
        <fullName evidence="5">AraC family transcriptional regulator</fullName>
    </submittedName>
</protein>
<dbReference type="PANTHER" id="PTHR46796">
    <property type="entry name" value="HTH-TYPE TRANSCRIPTIONAL ACTIVATOR RHAS-RELATED"/>
    <property type="match status" value="1"/>
</dbReference>
<dbReference type="SMART" id="SM00342">
    <property type="entry name" value="HTH_ARAC"/>
    <property type="match status" value="1"/>
</dbReference>
<feature type="domain" description="HTH araC/xylS-type" evidence="4">
    <location>
        <begin position="230"/>
        <end position="331"/>
    </location>
</feature>
<dbReference type="PROSITE" id="PS01124">
    <property type="entry name" value="HTH_ARAC_FAMILY_2"/>
    <property type="match status" value="1"/>
</dbReference>